<dbReference type="EMBL" id="ODYU01003651">
    <property type="protein sequence ID" value="SOQ42675.1"/>
    <property type="molecule type" value="Genomic_DNA"/>
</dbReference>
<gene>
    <name evidence="2" type="ORF">SFRICE_019072</name>
</gene>
<feature type="region of interest" description="Disordered" evidence="1">
    <location>
        <begin position="126"/>
        <end position="145"/>
    </location>
</feature>
<reference evidence="2" key="1">
    <citation type="submission" date="2016-07" db="EMBL/GenBank/DDBJ databases">
        <authorList>
            <person name="Bretaudeau A."/>
        </authorList>
    </citation>
    <scope>NUCLEOTIDE SEQUENCE</scope>
    <source>
        <strain evidence="2">Rice</strain>
        <tissue evidence="2">Whole body</tissue>
    </source>
</reference>
<accession>A0A2H1VPB6</accession>
<sequence length="363" mass="40817">MLAVYRLMLLRVPMFFFMNEQTYHLMVSNRRRPWTLETPEALQVRCRLFGECAGELHNLIPPSPFHLRTTRQSARYHHFMVDVPPTRTKRFASSFLVRTAREWNSLPESVFPDGYNLGVFKARAVKRADGSPDGKQSPPPMDNQNTSDVISTLSAFWEIFSCVLGAFTNIQIYIHMTPETTKFIDHIKMLRVGIEPATRCAAAGPTVQGENHPKTSPVLGEPRGSVRLLLTKNHAVPTSAIRAGSPNRGLGYGNETQCKHCFKSVFCKAVVSFRSSRPEPYTRPGIDETTCDEANEAVKKLLPKCYSCIFISSQADELTSLPQSQIVTQHDGPRRTPLLNDEDDHNGTQNHVLMNFKTRGVGK</sequence>
<name>A0A2H1VPB6_SPOFR</name>
<proteinExistence type="predicted"/>
<feature type="region of interest" description="Disordered" evidence="1">
    <location>
        <begin position="326"/>
        <end position="350"/>
    </location>
</feature>
<protein>
    <submittedName>
        <fullName evidence="2">SFRICE_019072</fullName>
    </submittedName>
</protein>
<evidence type="ECO:0000256" key="1">
    <source>
        <dbReference type="SAM" id="MobiDB-lite"/>
    </source>
</evidence>
<evidence type="ECO:0000313" key="2">
    <source>
        <dbReference type="EMBL" id="SOQ42675.1"/>
    </source>
</evidence>
<dbReference type="AlphaFoldDB" id="A0A2H1VPB6"/>
<organism evidence="2">
    <name type="scientific">Spodoptera frugiperda</name>
    <name type="common">Fall armyworm</name>
    <dbReference type="NCBI Taxonomy" id="7108"/>
    <lineage>
        <taxon>Eukaryota</taxon>
        <taxon>Metazoa</taxon>
        <taxon>Ecdysozoa</taxon>
        <taxon>Arthropoda</taxon>
        <taxon>Hexapoda</taxon>
        <taxon>Insecta</taxon>
        <taxon>Pterygota</taxon>
        <taxon>Neoptera</taxon>
        <taxon>Endopterygota</taxon>
        <taxon>Lepidoptera</taxon>
        <taxon>Glossata</taxon>
        <taxon>Ditrysia</taxon>
        <taxon>Noctuoidea</taxon>
        <taxon>Noctuidae</taxon>
        <taxon>Amphipyrinae</taxon>
        <taxon>Spodoptera</taxon>
    </lineage>
</organism>